<organism evidence="1 2">
    <name type="scientific">Actinoplanes couchii</name>
    <dbReference type="NCBI Taxonomy" id="403638"/>
    <lineage>
        <taxon>Bacteria</taxon>
        <taxon>Bacillati</taxon>
        <taxon>Actinomycetota</taxon>
        <taxon>Actinomycetes</taxon>
        <taxon>Micromonosporales</taxon>
        <taxon>Micromonosporaceae</taxon>
        <taxon>Actinoplanes</taxon>
    </lineage>
</organism>
<keyword evidence="2" id="KW-1185">Reference proteome</keyword>
<protein>
    <submittedName>
        <fullName evidence="1">Uncharacterized protein</fullName>
    </submittedName>
</protein>
<dbReference type="RefSeq" id="WP_203806177.1">
    <property type="nucleotide sequence ID" value="NZ_BAAAQE010000005.1"/>
</dbReference>
<proteinExistence type="predicted"/>
<dbReference type="EMBL" id="BOMG01000102">
    <property type="protein sequence ID" value="GID59771.1"/>
    <property type="molecule type" value="Genomic_DNA"/>
</dbReference>
<evidence type="ECO:0000313" key="2">
    <source>
        <dbReference type="Proteomes" id="UP000612282"/>
    </source>
</evidence>
<evidence type="ECO:0000313" key="1">
    <source>
        <dbReference type="EMBL" id="GID59771.1"/>
    </source>
</evidence>
<gene>
    <name evidence="1" type="ORF">Aco03nite_081750</name>
</gene>
<accession>A0ABQ3XMN8</accession>
<dbReference type="Proteomes" id="UP000612282">
    <property type="component" value="Unassembled WGS sequence"/>
</dbReference>
<name>A0ABQ3XMN8_9ACTN</name>
<reference evidence="1 2" key="1">
    <citation type="submission" date="2021-01" db="EMBL/GenBank/DDBJ databases">
        <title>Whole genome shotgun sequence of Actinoplanes couchii NBRC 106145.</title>
        <authorList>
            <person name="Komaki H."/>
            <person name="Tamura T."/>
        </authorList>
    </citation>
    <scope>NUCLEOTIDE SEQUENCE [LARGE SCALE GENOMIC DNA]</scope>
    <source>
        <strain evidence="1 2">NBRC 106145</strain>
    </source>
</reference>
<comment type="caution">
    <text evidence="1">The sequence shown here is derived from an EMBL/GenBank/DDBJ whole genome shotgun (WGS) entry which is preliminary data.</text>
</comment>
<sequence length="257" mass="27244">MRWFRFGSDKNAAERDPGRQQEIYRALQQMSGAAPAPAPGVYGRPAGGGAVYGAPAGAVYGSPAAGGFAEKAAEAVRLLDGDDGIMVASVVLHEYADAVHAALLNQGFEVDRRHYRWTWEGAGPRLRSPLPAGPTGAFHPFVQVAAAVTVVGSRAKQAVKVVAAGPLLTHLLEILDLVTSGWEYGGVRADTDQATLADSLIHAAKEIRDAMSDEPPLPNPVREQMRRNNTVDVWDPSGTRVVGGFNPGKAMRESLLA</sequence>